<dbReference type="Proteomes" id="UP000262825">
    <property type="component" value="Unassembled WGS sequence"/>
</dbReference>
<dbReference type="PANTHER" id="PTHR13126:SF0">
    <property type="entry name" value="ATP SYNTHASE MITOCHONDRIAL F1 COMPLEX ASSEMBLY FACTOR 1"/>
    <property type="match status" value="1"/>
</dbReference>
<dbReference type="Pfam" id="PF06644">
    <property type="entry name" value="ATP11"/>
    <property type="match status" value="1"/>
</dbReference>
<evidence type="ECO:0000313" key="5">
    <source>
        <dbReference type="EMBL" id="SSD62116.1"/>
    </source>
</evidence>
<dbReference type="VEuPathDB" id="FungiDB:SCODWIG_03878"/>
<organism evidence="5 6">
    <name type="scientific">Saccharomycodes ludwigii</name>
    <dbReference type="NCBI Taxonomy" id="36035"/>
    <lineage>
        <taxon>Eukaryota</taxon>
        <taxon>Fungi</taxon>
        <taxon>Dikarya</taxon>
        <taxon>Ascomycota</taxon>
        <taxon>Saccharomycotina</taxon>
        <taxon>Saccharomycetes</taxon>
        <taxon>Saccharomycodales</taxon>
        <taxon>Saccharomycodaceae</taxon>
        <taxon>Saccharomycodes</taxon>
    </lineage>
</organism>
<comment type="similarity">
    <text evidence="2">Belongs to the ATP11 family.</text>
</comment>
<sequence length="335" mass="38644">MSSLITKKFFATIAHPSHFPYSYLKDSQLKAILNKPHKSITANYSSKAIESRYQDKLLQIAKEKGFDSIQELKEHLKEELEEKKKELNKIDPLKELEEYQTKMIEQNPKHFANKNRGPIDASKPQQPFKTLDSFLNVAKIKELSQQEIEYLWRARWSNKENVLSAVVPVDTYNRLIKNAKENPSFVLPLPRTLPLEDNKSENGKVDNEKKADTPFELHYVQWAFPGPNTTHCMLTSLAEYKLHKEFSRPHTTLAFHSELAQDKNIVLMNGQVEKDSNISLQDAQLLLLNIQRFYGAMGESTPISKKRVQLLRDFTKGSPDFNVELLISLSQSMEN</sequence>
<dbReference type="InterPro" id="IPR010591">
    <property type="entry name" value="ATP11"/>
</dbReference>
<accession>A0A376BBX0</accession>
<evidence type="ECO:0000256" key="3">
    <source>
        <dbReference type="ARBA" id="ARBA00022946"/>
    </source>
</evidence>
<dbReference type="AlphaFoldDB" id="A0A376BBX0"/>
<dbReference type="OrthoDB" id="16535at2759"/>
<dbReference type="GO" id="GO:0033615">
    <property type="term" value="P:mitochondrial proton-transporting ATP synthase complex assembly"/>
    <property type="evidence" value="ECO:0007669"/>
    <property type="project" value="TreeGrafter"/>
</dbReference>
<evidence type="ECO:0000256" key="2">
    <source>
        <dbReference type="ARBA" id="ARBA00009116"/>
    </source>
</evidence>
<protein>
    <submittedName>
        <fullName evidence="5">Related to Protein ATP11, mitochondrial</fullName>
    </submittedName>
</protein>
<comment type="subcellular location">
    <subcellularLocation>
        <location evidence="1">Mitochondrion</location>
    </subcellularLocation>
</comment>
<dbReference type="GO" id="GO:0005739">
    <property type="term" value="C:mitochondrion"/>
    <property type="evidence" value="ECO:0007669"/>
    <property type="project" value="UniProtKB-SubCell"/>
</dbReference>
<evidence type="ECO:0000256" key="4">
    <source>
        <dbReference type="ARBA" id="ARBA00023128"/>
    </source>
</evidence>
<dbReference type="EMBL" id="UFAJ01001156">
    <property type="protein sequence ID" value="SSD62116.1"/>
    <property type="molecule type" value="Genomic_DNA"/>
</dbReference>
<proteinExistence type="inferred from homology"/>
<gene>
    <name evidence="5" type="ORF">SCODWIG_03878</name>
</gene>
<keyword evidence="4" id="KW-0496">Mitochondrion</keyword>
<evidence type="ECO:0000313" key="6">
    <source>
        <dbReference type="Proteomes" id="UP000262825"/>
    </source>
</evidence>
<dbReference type="PANTHER" id="PTHR13126">
    <property type="entry name" value="CHAPERONE ATP11"/>
    <property type="match status" value="1"/>
</dbReference>
<evidence type="ECO:0000256" key="1">
    <source>
        <dbReference type="ARBA" id="ARBA00004173"/>
    </source>
</evidence>
<reference evidence="6" key="1">
    <citation type="submission" date="2018-06" db="EMBL/GenBank/DDBJ databases">
        <authorList>
            <person name="Guldener U."/>
        </authorList>
    </citation>
    <scope>NUCLEOTIDE SEQUENCE [LARGE SCALE GENOMIC DNA]</scope>
    <source>
        <strain evidence="6">UTAD17</strain>
    </source>
</reference>
<name>A0A376BBX0_9ASCO</name>
<keyword evidence="6" id="KW-1185">Reference proteome</keyword>
<keyword evidence="3" id="KW-0809">Transit peptide</keyword>